<accession>A0A8D3X295</accession>
<keyword evidence="2" id="KW-0238">DNA-binding</keyword>
<dbReference type="InterPro" id="IPR002577">
    <property type="entry name" value="HTH_HxlR"/>
</dbReference>
<dbReference type="Pfam" id="PF01638">
    <property type="entry name" value="HxlR"/>
    <property type="match status" value="1"/>
</dbReference>
<organism evidence="5 6">
    <name type="scientific">Priestia megaterium (strain WSH-002)</name>
    <name type="common">Bacillus megaterium</name>
    <dbReference type="NCBI Taxonomy" id="1006007"/>
    <lineage>
        <taxon>Bacteria</taxon>
        <taxon>Bacillati</taxon>
        <taxon>Bacillota</taxon>
        <taxon>Bacilli</taxon>
        <taxon>Bacillales</taxon>
        <taxon>Bacillaceae</taxon>
        <taxon>Priestia</taxon>
    </lineage>
</organism>
<evidence type="ECO:0000256" key="2">
    <source>
        <dbReference type="ARBA" id="ARBA00023125"/>
    </source>
</evidence>
<dbReference type="PANTHER" id="PTHR33204">
    <property type="entry name" value="TRANSCRIPTIONAL REGULATOR, MARR FAMILY"/>
    <property type="match status" value="1"/>
</dbReference>
<dbReference type="PANTHER" id="PTHR33204:SF18">
    <property type="entry name" value="TRANSCRIPTIONAL REGULATORY PROTEIN"/>
    <property type="match status" value="1"/>
</dbReference>
<evidence type="ECO:0000313" key="5">
    <source>
        <dbReference type="EMBL" id="AEN90335.1"/>
    </source>
</evidence>
<dbReference type="EMBL" id="CP003017">
    <property type="protein sequence ID" value="AEN90335.1"/>
    <property type="molecule type" value="Genomic_DNA"/>
</dbReference>
<evidence type="ECO:0000256" key="1">
    <source>
        <dbReference type="ARBA" id="ARBA00023015"/>
    </source>
</evidence>
<dbReference type="RefSeq" id="WP_014460618.1">
    <property type="nucleotide sequence ID" value="NC_017138.1"/>
</dbReference>
<proteinExistence type="predicted"/>
<dbReference type="CDD" id="cd00090">
    <property type="entry name" value="HTH_ARSR"/>
    <property type="match status" value="1"/>
</dbReference>
<dbReference type="KEGG" id="bmh:BMWSH_3453"/>
<feature type="domain" description="HTH hxlR-type" evidence="4">
    <location>
        <begin position="14"/>
        <end position="112"/>
    </location>
</feature>
<protein>
    <submittedName>
        <fullName evidence="5">Transcriptional regulator, MarR family</fullName>
    </submittedName>
</protein>
<evidence type="ECO:0000313" key="6">
    <source>
        <dbReference type="Proteomes" id="UP000001283"/>
    </source>
</evidence>
<dbReference type="PROSITE" id="PS51118">
    <property type="entry name" value="HTH_HXLR"/>
    <property type="match status" value="1"/>
</dbReference>
<dbReference type="Gene3D" id="1.10.10.10">
    <property type="entry name" value="Winged helix-like DNA-binding domain superfamily/Winged helix DNA-binding domain"/>
    <property type="match status" value="1"/>
</dbReference>
<keyword evidence="1" id="KW-0805">Transcription regulation</keyword>
<dbReference type="InterPro" id="IPR011991">
    <property type="entry name" value="ArsR-like_HTH"/>
</dbReference>
<keyword evidence="3" id="KW-0804">Transcription</keyword>
<dbReference type="GO" id="GO:0003677">
    <property type="term" value="F:DNA binding"/>
    <property type="evidence" value="ECO:0007669"/>
    <property type="project" value="UniProtKB-KW"/>
</dbReference>
<sequence length="116" mass="13577">MNNQLETKFNSSKCPIEKTMNVIGGKWTFLILRELFTGPKRFGEIQKSLKGVSPRTLSLRLKELHEEEVITRKIYSEIPPHVEYSLTHKGETMRPIFEAMKEWGNTWDVLGIKERE</sequence>
<name>A0A8D3X295_PRIMW</name>
<dbReference type="AlphaFoldDB" id="A0A8D3X295"/>
<gene>
    <name evidence="5" type="ORF">BMWSH_3453</name>
</gene>
<dbReference type="Proteomes" id="UP000001283">
    <property type="component" value="Chromosome"/>
</dbReference>
<reference evidence="5 6" key="1">
    <citation type="journal article" date="2011" name="J. Bacteriol.">
        <title>Complete genome sequence of the industrial strain Bacillus megaterium WSH-002.</title>
        <authorList>
            <person name="Liu L."/>
            <person name="Li Y."/>
            <person name="Zhang J."/>
            <person name="Zou W."/>
            <person name="Zhou Z."/>
            <person name="Liu J."/>
            <person name="Li X."/>
            <person name="Wang L."/>
            <person name="Chen J."/>
        </authorList>
    </citation>
    <scope>NUCLEOTIDE SEQUENCE [LARGE SCALE GENOMIC DNA]</scope>
    <source>
        <strain evidence="5 6">WSH-002</strain>
    </source>
</reference>
<dbReference type="SUPFAM" id="SSF46785">
    <property type="entry name" value="Winged helix' DNA-binding domain"/>
    <property type="match status" value="1"/>
</dbReference>
<dbReference type="InterPro" id="IPR036390">
    <property type="entry name" value="WH_DNA-bd_sf"/>
</dbReference>
<evidence type="ECO:0000259" key="4">
    <source>
        <dbReference type="PROSITE" id="PS51118"/>
    </source>
</evidence>
<dbReference type="InterPro" id="IPR036388">
    <property type="entry name" value="WH-like_DNA-bd_sf"/>
</dbReference>
<evidence type="ECO:0000256" key="3">
    <source>
        <dbReference type="ARBA" id="ARBA00023163"/>
    </source>
</evidence>